<dbReference type="VEuPathDB" id="VectorBase:AMIN014487"/>
<reference evidence="1" key="2">
    <citation type="submission" date="2020-05" db="UniProtKB">
        <authorList>
            <consortium name="EnsemblMetazoa"/>
        </authorList>
    </citation>
    <scope>IDENTIFICATION</scope>
    <source>
        <strain evidence="1">MINIMUS1</strain>
    </source>
</reference>
<dbReference type="Proteomes" id="UP000075920">
    <property type="component" value="Unassembled WGS sequence"/>
</dbReference>
<sequence length="196" mass="22517">MHATRHVCDSRRLDHKYSTILSQDRAAWCVLGCWKNRFNLLNLRTVVNCGCSRVSSTCSCTSTSLLRVHRPPCIDEFFINQFAFRARRNFLHWGNCVQARTSKRNETWNDLASRMIKKQFICRVAVCRKNELGTQARIRMLALGTAGIEPRLKVALKYAQVFSKLKIENTVQNTQTSYALFNEMMQFPLSSGNSTS</sequence>
<reference evidence="2" key="1">
    <citation type="submission" date="2013-03" db="EMBL/GenBank/DDBJ databases">
        <title>The Genome Sequence of Anopheles minimus MINIMUS1.</title>
        <authorList>
            <consortium name="The Broad Institute Genomics Platform"/>
            <person name="Neafsey D.E."/>
            <person name="Walton C."/>
            <person name="Walker B."/>
            <person name="Young S.K."/>
            <person name="Zeng Q."/>
            <person name="Gargeya S."/>
            <person name="Fitzgerald M."/>
            <person name="Haas B."/>
            <person name="Abouelleil A."/>
            <person name="Allen A.W."/>
            <person name="Alvarado L."/>
            <person name="Arachchi H.M."/>
            <person name="Berlin A.M."/>
            <person name="Chapman S.B."/>
            <person name="Gainer-Dewar J."/>
            <person name="Goldberg J."/>
            <person name="Griggs A."/>
            <person name="Gujja S."/>
            <person name="Hansen M."/>
            <person name="Howarth C."/>
            <person name="Imamovic A."/>
            <person name="Ireland A."/>
            <person name="Larimer J."/>
            <person name="McCowan C."/>
            <person name="Murphy C."/>
            <person name="Pearson M."/>
            <person name="Poon T.W."/>
            <person name="Priest M."/>
            <person name="Roberts A."/>
            <person name="Saif S."/>
            <person name="Shea T."/>
            <person name="Sisk P."/>
            <person name="Sykes S."/>
            <person name="Wortman J."/>
            <person name="Nusbaum C."/>
            <person name="Birren B."/>
        </authorList>
    </citation>
    <scope>NUCLEOTIDE SEQUENCE [LARGE SCALE GENOMIC DNA]</scope>
    <source>
        <strain evidence="2">MINIMUS1</strain>
    </source>
</reference>
<protein>
    <submittedName>
        <fullName evidence="1">Uncharacterized protein</fullName>
    </submittedName>
</protein>
<accession>A0A182WP78</accession>
<dbReference type="EnsemblMetazoa" id="AMIN014487-RA">
    <property type="protein sequence ID" value="AMIN014487-PA"/>
    <property type="gene ID" value="AMIN014487"/>
</dbReference>
<proteinExistence type="predicted"/>
<organism evidence="1 2">
    <name type="scientific">Anopheles minimus</name>
    <dbReference type="NCBI Taxonomy" id="112268"/>
    <lineage>
        <taxon>Eukaryota</taxon>
        <taxon>Metazoa</taxon>
        <taxon>Ecdysozoa</taxon>
        <taxon>Arthropoda</taxon>
        <taxon>Hexapoda</taxon>
        <taxon>Insecta</taxon>
        <taxon>Pterygota</taxon>
        <taxon>Neoptera</taxon>
        <taxon>Endopterygota</taxon>
        <taxon>Diptera</taxon>
        <taxon>Nematocera</taxon>
        <taxon>Culicoidea</taxon>
        <taxon>Culicidae</taxon>
        <taxon>Anophelinae</taxon>
        <taxon>Anopheles</taxon>
    </lineage>
</organism>
<name>A0A182WP78_9DIPT</name>
<evidence type="ECO:0000313" key="2">
    <source>
        <dbReference type="Proteomes" id="UP000075920"/>
    </source>
</evidence>
<dbReference type="AlphaFoldDB" id="A0A182WP78"/>
<keyword evidence="2" id="KW-1185">Reference proteome</keyword>
<evidence type="ECO:0000313" key="1">
    <source>
        <dbReference type="EnsemblMetazoa" id="AMIN014487-PA"/>
    </source>
</evidence>